<dbReference type="SUPFAM" id="SSF47413">
    <property type="entry name" value="lambda repressor-like DNA-binding domains"/>
    <property type="match status" value="1"/>
</dbReference>
<dbReference type="Proteomes" id="UP000006820">
    <property type="component" value="Chromosome"/>
</dbReference>
<dbReference type="InterPro" id="IPR010982">
    <property type="entry name" value="Lambda_DNA-bd_dom_sf"/>
</dbReference>
<dbReference type="AlphaFoldDB" id="Q5YSE3"/>
<dbReference type="CDD" id="cd00093">
    <property type="entry name" value="HTH_XRE"/>
    <property type="match status" value="1"/>
</dbReference>
<gene>
    <name evidence="2" type="ordered locus">NFA_40500</name>
</gene>
<dbReference type="OrthoDB" id="3291396at2"/>
<keyword evidence="2" id="KW-0238">DNA-binding</keyword>
<dbReference type="RefSeq" id="WP_011210583.1">
    <property type="nucleotide sequence ID" value="NC_006361.1"/>
</dbReference>
<evidence type="ECO:0000313" key="2">
    <source>
        <dbReference type="EMBL" id="BAD58898.1"/>
    </source>
</evidence>
<protein>
    <submittedName>
        <fullName evidence="2">Putative DNA-binding protein</fullName>
    </submittedName>
</protein>
<organism evidence="2 3">
    <name type="scientific">Nocardia farcinica (strain IFM 10152)</name>
    <dbReference type="NCBI Taxonomy" id="247156"/>
    <lineage>
        <taxon>Bacteria</taxon>
        <taxon>Bacillati</taxon>
        <taxon>Actinomycetota</taxon>
        <taxon>Actinomycetes</taxon>
        <taxon>Mycobacteriales</taxon>
        <taxon>Nocardiaceae</taxon>
        <taxon>Nocardia</taxon>
    </lineage>
</organism>
<dbReference type="InterPro" id="IPR001387">
    <property type="entry name" value="Cro/C1-type_HTH"/>
</dbReference>
<dbReference type="PROSITE" id="PS50943">
    <property type="entry name" value="HTH_CROC1"/>
    <property type="match status" value="1"/>
</dbReference>
<dbReference type="KEGG" id="nfa:NFA_40500"/>
<sequence length="106" mass="12023">MAWRRKNPERDLNWAVSQEVIKARDSAGLTQREVWEALGLTDKTRNSYLRLEYSETLWSVEKLDAVARVLHTTASTLLAAAEVRVRNETGTDDPPNDQWIAALTGQ</sequence>
<name>Q5YSE3_NOCFA</name>
<dbReference type="GO" id="GO:0003677">
    <property type="term" value="F:DNA binding"/>
    <property type="evidence" value="ECO:0007669"/>
    <property type="project" value="UniProtKB-KW"/>
</dbReference>
<evidence type="ECO:0000259" key="1">
    <source>
        <dbReference type="PROSITE" id="PS50943"/>
    </source>
</evidence>
<dbReference type="EMBL" id="AP006618">
    <property type="protein sequence ID" value="BAD58898.1"/>
    <property type="molecule type" value="Genomic_DNA"/>
</dbReference>
<dbReference type="HOGENOM" id="CLU_2220428_0_0_11"/>
<reference evidence="2 3" key="1">
    <citation type="journal article" date="2004" name="Proc. Natl. Acad. Sci. U.S.A.">
        <title>The complete genomic sequence of Nocardia farcinica IFM 10152.</title>
        <authorList>
            <person name="Ishikawa J."/>
            <person name="Yamashita A."/>
            <person name="Mikami Y."/>
            <person name="Hoshino Y."/>
            <person name="Kurita H."/>
            <person name="Hotta K."/>
            <person name="Shiba T."/>
            <person name="Hattori M."/>
        </authorList>
    </citation>
    <scope>NUCLEOTIDE SEQUENCE [LARGE SCALE GENOMIC DNA]</scope>
    <source>
        <strain evidence="2 3">IFM 10152</strain>
    </source>
</reference>
<dbReference type="GeneID" id="61134694"/>
<feature type="domain" description="HTH cro/C1-type" evidence="1">
    <location>
        <begin position="20"/>
        <end position="77"/>
    </location>
</feature>
<keyword evidence="3" id="KW-1185">Reference proteome</keyword>
<evidence type="ECO:0000313" key="3">
    <source>
        <dbReference type="Proteomes" id="UP000006820"/>
    </source>
</evidence>
<accession>Q5YSE3</accession>
<dbReference type="Gene3D" id="1.10.260.40">
    <property type="entry name" value="lambda repressor-like DNA-binding domains"/>
    <property type="match status" value="1"/>
</dbReference>
<proteinExistence type="predicted"/>